<evidence type="ECO:0000313" key="2">
    <source>
        <dbReference type="EMBL" id="KAK3875325.1"/>
    </source>
</evidence>
<keyword evidence="3" id="KW-1185">Reference proteome</keyword>
<dbReference type="Proteomes" id="UP001286313">
    <property type="component" value="Unassembled WGS sequence"/>
</dbReference>
<comment type="caution">
    <text evidence="2">The sequence shown here is derived from an EMBL/GenBank/DDBJ whole genome shotgun (WGS) entry which is preliminary data.</text>
</comment>
<sequence>MKVGREEGKKRGHQRRGVRPETPWETQATFLTVIVSGISGAGIGLSTDGVQVARPSPARPMPRLQPHSVPY</sequence>
<protein>
    <submittedName>
        <fullName evidence="2">Uncharacterized protein</fullName>
    </submittedName>
</protein>
<gene>
    <name evidence="2" type="ORF">Pcinc_019799</name>
</gene>
<dbReference type="EMBL" id="JAWQEG010001979">
    <property type="protein sequence ID" value="KAK3875325.1"/>
    <property type="molecule type" value="Genomic_DNA"/>
</dbReference>
<evidence type="ECO:0000313" key="3">
    <source>
        <dbReference type="Proteomes" id="UP001286313"/>
    </source>
</evidence>
<proteinExistence type="predicted"/>
<reference evidence="2" key="1">
    <citation type="submission" date="2023-10" db="EMBL/GenBank/DDBJ databases">
        <title>Genome assemblies of two species of porcelain crab, Petrolisthes cinctipes and Petrolisthes manimaculis (Anomura: Porcellanidae).</title>
        <authorList>
            <person name="Angst P."/>
        </authorList>
    </citation>
    <scope>NUCLEOTIDE SEQUENCE</scope>
    <source>
        <strain evidence="2">PB745_01</strain>
        <tissue evidence="2">Gill</tissue>
    </source>
</reference>
<dbReference type="AlphaFoldDB" id="A0AAE1FJI4"/>
<accession>A0AAE1FJI4</accession>
<feature type="region of interest" description="Disordered" evidence="1">
    <location>
        <begin position="1"/>
        <end position="24"/>
    </location>
</feature>
<organism evidence="2 3">
    <name type="scientific">Petrolisthes cinctipes</name>
    <name type="common">Flat porcelain crab</name>
    <dbReference type="NCBI Taxonomy" id="88211"/>
    <lineage>
        <taxon>Eukaryota</taxon>
        <taxon>Metazoa</taxon>
        <taxon>Ecdysozoa</taxon>
        <taxon>Arthropoda</taxon>
        <taxon>Crustacea</taxon>
        <taxon>Multicrustacea</taxon>
        <taxon>Malacostraca</taxon>
        <taxon>Eumalacostraca</taxon>
        <taxon>Eucarida</taxon>
        <taxon>Decapoda</taxon>
        <taxon>Pleocyemata</taxon>
        <taxon>Anomura</taxon>
        <taxon>Galatheoidea</taxon>
        <taxon>Porcellanidae</taxon>
        <taxon>Petrolisthes</taxon>
    </lineage>
</organism>
<evidence type="ECO:0000256" key="1">
    <source>
        <dbReference type="SAM" id="MobiDB-lite"/>
    </source>
</evidence>
<feature type="region of interest" description="Disordered" evidence="1">
    <location>
        <begin position="51"/>
        <end position="71"/>
    </location>
</feature>
<name>A0AAE1FJI4_PETCI</name>